<proteinExistence type="predicted"/>
<feature type="region of interest" description="Disordered" evidence="1">
    <location>
        <begin position="44"/>
        <end position="72"/>
    </location>
</feature>
<evidence type="ECO:0008006" key="3">
    <source>
        <dbReference type="Google" id="ProtNLM"/>
    </source>
</evidence>
<protein>
    <recommendedName>
        <fullName evidence="3">Reverse transcriptase domain-containing protein</fullName>
    </recommendedName>
</protein>
<accession>A0A699QE23</accession>
<evidence type="ECO:0000313" key="2">
    <source>
        <dbReference type="EMBL" id="GFC64056.1"/>
    </source>
</evidence>
<gene>
    <name evidence="2" type="ORF">Tci_836026</name>
</gene>
<reference evidence="2" key="1">
    <citation type="journal article" date="2019" name="Sci. Rep.">
        <title>Draft genome of Tanacetum cinerariifolium, the natural source of mosquito coil.</title>
        <authorList>
            <person name="Yamashiro T."/>
            <person name="Shiraishi A."/>
            <person name="Satake H."/>
            <person name="Nakayama K."/>
        </authorList>
    </citation>
    <scope>NUCLEOTIDE SEQUENCE</scope>
</reference>
<dbReference type="EMBL" id="BKCJ011000711">
    <property type="protein sequence ID" value="GFC64056.1"/>
    <property type="molecule type" value="Genomic_DNA"/>
</dbReference>
<sequence>IDKYISGLHDNIFGSVKSSKPKTLNETIELANDFMDQKIRTYMERQSTNKRKAGDLSRNNHGHQQQPAKRQNVAKVYNIGSGERKPYGGNLPKCTGER</sequence>
<organism evidence="2">
    <name type="scientific">Tanacetum cinerariifolium</name>
    <name type="common">Dalmatian daisy</name>
    <name type="synonym">Chrysanthemum cinerariifolium</name>
    <dbReference type="NCBI Taxonomy" id="118510"/>
    <lineage>
        <taxon>Eukaryota</taxon>
        <taxon>Viridiplantae</taxon>
        <taxon>Streptophyta</taxon>
        <taxon>Embryophyta</taxon>
        <taxon>Tracheophyta</taxon>
        <taxon>Spermatophyta</taxon>
        <taxon>Magnoliopsida</taxon>
        <taxon>eudicotyledons</taxon>
        <taxon>Gunneridae</taxon>
        <taxon>Pentapetalae</taxon>
        <taxon>asterids</taxon>
        <taxon>campanulids</taxon>
        <taxon>Asterales</taxon>
        <taxon>Asteraceae</taxon>
        <taxon>Asteroideae</taxon>
        <taxon>Anthemideae</taxon>
        <taxon>Anthemidinae</taxon>
        <taxon>Tanacetum</taxon>
    </lineage>
</organism>
<name>A0A699QE23_TANCI</name>
<dbReference type="AlphaFoldDB" id="A0A699QE23"/>
<feature type="compositionally biased region" description="Polar residues" evidence="1">
    <location>
        <begin position="57"/>
        <end position="69"/>
    </location>
</feature>
<feature type="non-terminal residue" evidence="2">
    <location>
        <position position="1"/>
    </location>
</feature>
<comment type="caution">
    <text evidence="2">The sequence shown here is derived from an EMBL/GenBank/DDBJ whole genome shotgun (WGS) entry which is preliminary data.</text>
</comment>
<evidence type="ECO:0000256" key="1">
    <source>
        <dbReference type="SAM" id="MobiDB-lite"/>
    </source>
</evidence>
<feature type="region of interest" description="Disordered" evidence="1">
    <location>
        <begin position="79"/>
        <end position="98"/>
    </location>
</feature>